<gene>
    <name evidence="1" type="ORF">VNO80_26630</name>
</gene>
<comment type="caution">
    <text evidence="1">The sequence shown here is derived from an EMBL/GenBank/DDBJ whole genome shotgun (WGS) entry which is preliminary data.</text>
</comment>
<reference evidence="1 2" key="1">
    <citation type="submission" date="2024-01" db="EMBL/GenBank/DDBJ databases">
        <title>The genomes of 5 underutilized Papilionoideae crops provide insights into root nodulation and disease resistanc.</title>
        <authorList>
            <person name="Jiang F."/>
        </authorList>
    </citation>
    <scope>NUCLEOTIDE SEQUENCE [LARGE SCALE GENOMIC DNA]</scope>
    <source>
        <strain evidence="1">JINMINGXINNONG_FW02</strain>
        <tissue evidence="1">Leaves</tissue>
    </source>
</reference>
<dbReference type="AlphaFoldDB" id="A0AAN9QGW4"/>
<name>A0AAN9QGW4_PHACN</name>
<proteinExistence type="predicted"/>
<organism evidence="1 2">
    <name type="scientific">Phaseolus coccineus</name>
    <name type="common">Scarlet runner bean</name>
    <name type="synonym">Phaseolus multiflorus</name>
    <dbReference type="NCBI Taxonomy" id="3886"/>
    <lineage>
        <taxon>Eukaryota</taxon>
        <taxon>Viridiplantae</taxon>
        <taxon>Streptophyta</taxon>
        <taxon>Embryophyta</taxon>
        <taxon>Tracheophyta</taxon>
        <taxon>Spermatophyta</taxon>
        <taxon>Magnoliopsida</taxon>
        <taxon>eudicotyledons</taxon>
        <taxon>Gunneridae</taxon>
        <taxon>Pentapetalae</taxon>
        <taxon>rosids</taxon>
        <taxon>fabids</taxon>
        <taxon>Fabales</taxon>
        <taxon>Fabaceae</taxon>
        <taxon>Papilionoideae</taxon>
        <taxon>50 kb inversion clade</taxon>
        <taxon>NPAAA clade</taxon>
        <taxon>indigoferoid/millettioid clade</taxon>
        <taxon>Phaseoleae</taxon>
        <taxon>Phaseolus</taxon>
    </lineage>
</organism>
<dbReference type="EMBL" id="JAYMYR010000010">
    <property type="protein sequence ID" value="KAK7334864.1"/>
    <property type="molecule type" value="Genomic_DNA"/>
</dbReference>
<accession>A0AAN9QGW4</accession>
<evidence type="ECO:0000313" key="1">
    <source>
        <dbReference type="EMBL" id="KAK7334864.1"/>
    </source>
</evidence>
<dbReference type="Proteomes" id="UP001374584">
    <property type="component" value="Unassembled WGS sequence"/>
</dbReference>
<protein>
    <submittedName>
        <fullName evidence="1">Uncharacterized protein</fullName>
    </submittedName>
</protein>
<sequence length="75" mass="8919">MGWRNNTFLSLILRFEIGFVEETNEKFLREKRWKENLIMQIPTDQVQEIPGEAIFHVHPPPVRRAARTGDIERES</sequence>
<keyword evidence="2" id="KW-1185">Reference proteome</keyword>
<evidence type="ECO:0000313" key="2">
    <source>
        <dbReference type="Proteomes" id="UP001374584"/>
    </source>
</evidence>